<dbReference type="SUPFAM" id="SSF54427">
    <property type="entry name" value="NTF2-like"/>
    <property type="match status" value="1"/>
</dbReference>
<dbReference type="Gene3D" id="3.80.10.10">
    <property type="entry name" value="Ribonuclease Inhibitor"/>
    <property type="match status" value="1"/>
</dbReference>
<protein>
    <submittedName>
        <fullName evidence="11">NTF2-like protein</fullName>
    </submittedName>
</protein>
<dbReference type="SUPFAM" id="SSF52058">
    <property type="entry name" value="L domain-like"/>
    <property type="match status" value="1"/>
</dbReference>
<gene>
    <name evidence="11" type="ORF">SISSUDRAFT_1044771</name>
</gene>
<evidence type="ECO:0000259" key="10">
    <source>
        <dbReference type="PROSITE" id="PS51281"/>
    </source>
</evidence>
<evidence type="ECO:0000256" key="4">
    <source>
        <dbReference type="ARBA" id="ARBA00022614"/>
    </source>
</evidence>
<evidence type="ECO:0000256" key="5">
    <source>
        <dbReference type="ARBA" id="ARBA00022737"/>
    </source>
</evidence>
<dbReference type="InterPro" id="IPR005637">
    <property type="entry name" value="TAP_C_dom"/>
</dbReference>
<evidence type="ECO:0000256" key="2">
    <source>
        <dbReference type="ARBA" id="ARBA00009285"/>
    </source>
</evidence>
<comment type="similarity">
    <text evidence="2">Belongs to the NXF family.</text>
</comment>
<reference evidence="11 12" key="1">
    <citation type="journal article" date="2016" name="Mol. Biol. Evol.">
        <title>Comparative Genomics of Early-Diverging Mushroom-Forming Fungi Provides Insights into the Origins of Lignocellulose Decay Capabilities.</title>
        <authorList>
            <person name="Nagy L.G."/>
            <person name="Riley R."/>
            <person name="Tritt A."/>
            <person name="Adam C."/>
            <person name="Daum C."/>
            <person name="Floudas D."/>
            <person name="Sun H."/>
            <person name="Yadav J.S."/>
            <person name="Pangilinan J."/>
            <person name="Larsson K.H."/>
            <person name="Matsuura K."/>
            <person name="Barry K."/>
            <person name="Labutti K."/>
            <person name="Kuo R."/>
            <person name="Ohm R.A."/>
            <person name="Bhattacharya S.S."/>
            <person name="Shirouzu T."/>
            <person name="Yoshinaga Y."/>
            <person name="Martin F.M."/>
            <person name="Grigoriev I.V."/>
            <person name="Hibbett D.S."/>
        </authorList>
    </citation>
    <scope>NUCLEOTIDE SEQUENCE [LARGE SCALE GENOMIC DNA]</scope>
    <source>
        <strain evidence="11 12">HHB10207 ss-3</strain>
    </source>
</reference>
<comment type="subcellular location">
    <subcellularLocation>
        <location evidence="1">Nucleus</location>
    </subcellularLocation>
</comment>
<evidence type="ECO:0000256" key="3">
    <source>
        <dbReference type="ARBA" id="ARBA00022448"/>
    </source>
</evidence>
<organism evidence="11 12">
    <name type="scientific">Sistotremastrum suecicum HHB10207 ss-3</name>
    <dbReference type="NCBI Taxonomy" id="1314776"/>
    <lineage>
        <taxon>Eukaryota</taxon>
        <taxon>Fungi</taxon>
        <taxon>Dikarya</taxon>
        <taxon>Basidiomycota</taxon>
        <taxon>Agaricomycotina</taxon>
        <taxon>Agaricomycetes</taxon>
        <taxon>Sistotremastrales</taxon>
        <taxon>Sistotremastraceae</taxon>
        <taxon>Sistotremastrum</taxon>
    </lineage>
</organism>
<proteinExistence type="inferred from homology"/>
<accession>A0A166EVE2</accession>
<feature type="region of interest" description="Disordered" evidence="8">
    <location>
        <begin position="55"/>
        <end position="96"/>
    </location>
</feature>
<feature type="region of interest" description="Disordered" evidence="8">
    <location>
        <begin position="1"/>
        <end position="41"/>
    </location>
</feature>
<keyword evidence="6" id="KW-0509">mRNA transport</keyword>
<evidence type="ECO:0000256" key="6">
    <source>
        <dbReference type="ARBA" id="ARBA00022816"/>
    </source>
</evidence>
<dbReference type="InterPro" id="IPR030217">
    <property type="entry name" value="NXF_fam"/>
</dbReference>
<dbReference type="SMART" id="SM00804">
    <property type="entry name" value="TAP_C"/>
    <property type="match status" value="1"/>
</dbReference>
<dbReference type="CDD" id="cd14342">
    <property type="entry name" value="UBA_TAP-C"/>
    <property type="match status" value="1"/>
</dbReference>
<dbReference type="InterPro" id="IPR001611">
    <property type="entry name" value="Leu-rich_rpt"/>
</dbReference>
<evidence type="ECO:0000256" key="7">
    <source>
        <dbReference type="ARBA" id="ARBA00023242"/>
    </source>
</evidence>
<dbReference type="Gene3D" id="3.10.450.50">
    <property type="match status" value="1"/>
</dbReference>
<dbReference type="Gene3D" id="1.10.8.10">
    <property type="entry name" value="DNA helicase RuvA subunit, C-terminal domain"/>
    <property type="match status" value="1"/>
</dbReference>
<dbReference type="PROSITE" id="PS51281">
    <property type="entry name" value="TAP_C"/>
    <property type="match status" value="1"/>
</dbReference>
<dbReference type="PANTHER" id="PTHR10662:SF22">
    <property type="entry name" value="NUCLEAR RNA EXPORT FACTOR 1"/>
    <property type="match status" value="1"/>
</dbReference>
<keyword evidence="3" id="KW-0813">Transport</keyword>
<feature type="domain" description="NTF2" evidence="9">
    <location>
        <begin position="288"/>
        <end position="466"/>
    </location>
</feature>
<dbReference type="Proteomes" id="UP000076798">
    <property type="component" value="Unassembled WGS sequence"/>
</dbReference>
<dbReference type="InterPro" id="IPR018222">
    <property type="entry name" value="Nuclear_transport_factor_2_euk"/>
</dbReference>
<dbReference type="AlphaFoldDB" id="A0A166EVE2"/>
<sequence length="545" mass="59960">MVERDAHMKDATGNPGGRKATSKLKSHRRGTGIDIYKSDSGPARTSLAARIGSLLDPSGSEIDRSARQRAALHARPRRNAVSGGERDPPHSPGGAVSDWKEFVQSRYNAGLQFLNLENMAQDEVLKKHKLSFRGNREGAVILKLASQLTPEVKTISLANNGLSTLQSFSLLNHYLPNLANLSLQNNRLSSFKDLDRIAGRLNKGSLLRELVLLDNPLRDGEGRSLANYKSEIKRRFPALEVLDQEPVLKITFDVPSHASSSRDPKAVHVGPATFAMDMRPNVIDPEPIVTTFLLRFFAAFDSDRSSLRPAYAPNATFSVSANTAIPIRARIEGLHTSPDYPNQTKLTWSGWLPNHRNLARYRDDSRSFVSLHTSGDDIISNFQKLPSTKHDLSKPENICLDAWPVPNMLPDNGAVLFITLHGQFAEEPTQGVRSFDRSFVLAAAPDGSPAKLAGWDVIILSDHLTVRAFSGSKAWAPGPLKVKDEAKALDLLAEPQQALVRQLSAQTKLNHAFAIQCLAENSWDFGRALANFNEVKDRLGPDAFL</sequence>
<dbReference type="OrthoDB" id="25872at2759"/>
<dbReference type="Pfam" id="PF24048">
    <property type="entry name" value="LRR_NXF1-5"/>
    <property type="match status" value="1"/>
</dbReference>
<dbReference type="InterPro" id="IPR032675">
    <property type="entry name" value="LRR_dom_sf"/>
</dbReference>
<feature type="compositionally biased region" description="Basic and acidic residues" evidence="8">
    <location>
        <begin position="1"/>
        <end position="10"/>
    </location>
</feature>
<keyword evidence="12" id="KW-1185">Reference proteome</keyword>
<dbReference type="PROSITE" id="PS51450">
    <property type="entry name" value="LRR"/>
    <property type="match status" value="1"/>
</dbReference>
<dbReference type="GO" id="GO:0003723">
    <property type="term" value="F:RNA binding"/>
    <property type="evidence" value="ECO:0007669"/>
    <property type="project" value="TreeGrafter"/>
</dbReference>
<feature type="domain" description="TAP-C" evidence="10">
    <location>
        <begin position="494"/>
        <end position="545"/>
    </location>
</feature>
<dbReference type="GO" id="GO:0016973">
    <property type="term" value="P:poly(A)+ mRNA export from nucleus"/>
    <property type="evidence" value="ECO:0007669"/>
    <property type="project" value="TreeGrafter"/>
</dbReference>
<feature type="compositionally biased region" description="Basic residues" evidence="8">
    <location>
        <begin position="20"/>
        <end position="30"/>
    </location>
</feature>
<dbReference type="InterPro" id="IPR032710">
    <property type="entry name" value="NTF2-like_dom_sf"/>
</dbReference>
<dbReference type="GO" id="GO:0005634">
    <property type="term" value="C:nucleus"/>
    <property type="evidence" value="ECO:0007669"/>
    <property type="project" value="UniProtKB-SubCell"/>
</dbReference>
<dbReference type="SUPFAM" id="SSF46934">
    <property type="entry name" value="UBA-like"/>
    <property type="match status" value="1"/>
</dbReference>
<dbReference type="PROSITE" id="PS50177">
    <property type="entry name" value="NTF2_DOMAIN"/>
    <property type="match status" value="1"/>
</dbReference>
<evidence type="ECO:0000313" key="11">
    <source>
        <dbReference type="EMBL" id="KZT39989.1"/>
    </source>
</evidence>
<evidence type="ECO:0000259" key="9">
    <source>
        <dbReference type="PROSITE" id="PS50177"/>
    </source>
</evidence>
<dbReference type="EMBL" id="KV428038">
    <property type="protein sequence ID" value="KZT39989.1"/>
    <property type="molecule type" value="Genomic_DNA"/>
</dbReference>
<keyword evidence="7" id="KW-0539">Nucleus</keyword>
<keyword evidence="5" id="KW-0677">Repeat</keyword>
<name>A0A166EVE2_9AGAM</name>
<dbReference type="Pfam" id="PF03943">
    <property type="entry name" value="TAP_C"/>
    <property type="match status" value="1"/>
</dbReference>
<dbReference type="STRING" id="1314776.A0A166EVE2"/>
<dbReference type="InterPro" id="IPR057125">
    <property type="entry name" value="NXF1/2/3/5-like_LRR"/>
</dbReference>
<dbReference type="InterPro" id="IPR002075">
    <property type="entry name" value="NTF2_dom"/>
</dbReference>
<evidence type="ECO:0000256" key="8">
    <source>
        <dbReference type="SAM" id="MobiDB-lite"/>
    </source>
</evidence>
<dbReference type="Pfam" id="PF22602">
    <property type="entry name" value="NXF_NTF2"/>
    <property type="match status" value="1"/>
</dbReference>
<evidence type="ECO:0000313" key="12">
    <source>
        <dbReference type="Proteomes" id="UP000076798"/>
    </source>
</evidence>
<dbReference type="InterPro" id="IPR009060">
    <property type="entry name" value="UBA-like_sf"/>
</dbReference>
<keyword evidence="4" id="KW-0433">Leucine-rich repeat</keyword>
<evidence type="ECO:0000256" key="1">
    <source>
        <dbReference type="ARBA" id="ARBA00004123"/>
    </source>
</evidence>
<dbReference type="PANTHER" id="PTHR10662">
    <property type="entry name" value="NUCLEAR RNA EXPORT FACTOR"/>
    <property type="match status" value="1"/>
</dbReference>